<evidence type="ECO:0000259" key="5">
    <source>
        <dbReference type="Pfam" id="PF01764"/>
    </source>
</evidence>
<evidence type="ECO:0000313" key="6">
    <source>
        <dbReference type="EMBL" id="MBC9929730.1"/>
    </source>
</evidence>
<reference evidence="6 7" key="1">
    <citation type="submission" date="2020-09" db="EMBL/GenBank/DDBJ databases">
        <title>Genome sequences of type strains of Chitinophaga qingshengii and Chitinophaga varians.</title>
        <authorList>
            <person name="Kittiwongwattana C."/>
        </authorList>
    </citation>
    <scope>NUCLEOTIDE SEQUENCE [LARGE SCALE GENOMIC DNA]</scope>
    <source>
        <strain evidence="6 7">JCM 30026</strain>
    </source>
</reference>
<organism evidence="6 7">
    <name type="scientific">Chitinophaga qingshengii</name>
    <dbReference type="NCBI Taxonomy" id="1569794"/>
    <lineage>
        <taxon>Bacteria</taxon>
        <taxon>Pseudomonadati</taxon>
        <taxon>Bacteroidota</taxon>
        <taxon>Chitinophagia</taxon>
        <taxon>Chitinophagales</taxon>
        <taxon>Chitinophagaceae</taxon>
        <taxon>Chitinophaga</taxon>
    </lineage>
</organism>
<dbReference type="EMBL" id="JACVFC010000001">
    <property type="protein sequence ID" value="MBC9929730.1"/>
    <property type="molecule type" value="Genomic_DNA"/>
</dbReference>
<gene>
    <name evidence="6" type="ORF">ICL07_05035</name>
</gene>
<evidence type="ECO:0000313" key="7">
    <source>
        <dbReference type="Proteomes" id="UP000659124"/>
    </source>
</evidence>
<dbReference type="SUPFAM" id="SSF53474">
    <property type="entry name" value="alpha/beta-Hydrolases"/>
    <property type="match status" value="1"/>
</dbReference>
<dbReference type="InterPro" id="IPR002921">
    <property type="entry name" value="Fungal_lipase-type"/>
</dbReference>
<keyword evidence="7" id="KW-1185">Reference proteome</keyword>
<evidence type="ECO:0000256" key="4">
    <source>
        <dbReference type="ARBA" id="ARBA00023098"/>
    </source>
</evidence>
<dbReference type="RefSeq" id="WP_188086832.1">
    <property type="nucleotide sequence ID" value="NZ_JACVFC010000001.1"/>
</dbReference>
<keyword evidence="3" id="KW-0442">Lipid degradation</keyword>
<accession>A0ABR7TIB5</accession>
<evidence type="ECO:0000256" key="2">
    <source>
        <dbReference type="ARBA" id="ARBA00022946"/>
    </source>
</evidence>
<sequence>METEVQSLAVSLSEAVKYAKITNLADILFKQAVLQKDKATQLNPSLQAYQDICDNTAFQSLVDQDFFTNYNLLYNIQMNDIIAPGAGLDLVYYGFIAQNKTTKEYVVAIRGTENLLEAIADSFFVPTAFKEFNNNAVVPAGFYDLYESGLVVSPPDSPLQVIPLLLPLLAADPTALMPDVMKVRTVVNGHSLGASLATYLAAALAVGKGQGMDLCVYTYASPLSGNAAFAATYNDSVKVNYRIHNLPDGVPSLPQFPLNGPNIYVPVAGGYQIDSSKYPQVKPGAGCAHQLPVYQYTLDRLNGIDNPDILNFNKGNCKA</sequence>
<dbReference type="Proteomes" id="UP000659124">
    <property type="component" value="Unassembled WGS sequence"/>
</dbReference>
<feature type="domain" description="Fungal lipase-type" evidence="5">
    <location>
        <begin position="106"/>
        <end position="255"/>
    </location>
</feature>
<dbReference type="Pfam" id="PF01764">
    <property type="entry name" value="Lipase_3"/>
    <property type="match status" value="1"/>
</dbReference>
<evidence type="ECO:0000256" key="3">
    <source>
        <dbReference type="ARBA" id="ARBA00022963"/>
    </source>
</evidence>
<dbReference type="Gene3D" id="3.40.50.1820">
    <property type="entry name" value="alpha/beta hydrolase"/>
    <property type="match status" value="1"/>
</dbReference>
<keyword evidence="2" id="KW-0809">Transit peptide</keyword>
<dbReference type="CDD" id="cd00519">
    <property type="entry name" value="Lipase_3"/>
    <property type="match status" value="1"/>
</dbReference>
<protein>
    <submittedName>
        <fullName evidence="6">Lipase family protein</fullName>
    </submittedName>
</protein>
<keyword evidence="1" id="KW-0378">Hydrolase</keyword>
<keyword evidence="4" id="KW-0443">Lipid metabolism</keyword>
<name>A0ABR7TIB5_9BACT</name>
<dbReference type="InterPro" id="IPR029058">
    <property type="entry name" value="AB_hydrolase_fold"/>
</dbReference>
<proteinExistence type="predicted"/>
<evidence type="ECO:0000256" key="1">
    <source>
        <dbReference type="ARBA" id="ARBA00022801"/>
    </source>
</evidence>
<dbReference type="PANTHER" id="PTHR31403:SF7">
    <property type="entry name" value="PHOSPHOLIPASE A1-IGAMMA3, CHLOROPLASTIC"/>
    <property type="match status" value="1"/>
</dbReference>
<comment type="caution">
    <text evidence="6">The sequence shown here is derived from an EMBL/GenBank/DDBJ whole genome shotgun (WGS) entry which is preliminary data.</text>
</comment>
<dbReference type="PANTHER" id="PTHR31403">
    <property type="entry name" value="PHOSPHOLIPASE A1-IBETA2, CHLOROPLASTIC"/>
    <property type="match status" value="1"/>
</dbReference>